<feature type="domain" description="HTH araC/xylS-type" evidence="4">
    <location>
        <begin position="216"/>
        <end position="314"/>
    </location>
</feature>
<dbReference type="AlphaFoldDB" id="A0A7I9YK86"/>
<dbReference type="SMART" id="SM00342">
    <property type="entry name" value="HTH_ARAC"/>
    <property type="match status" value="1"/>
</dbReference>
<evidence type="ECO:0000256" key="2">
    <source>
        <dbReference type="ARBA" id="ARBA00023125"/>
    </source>
</evidence>
<comment type="caution">
    <text evidence="5">The sequence shown here is derived from an EMBL/GenBank/DDBJ whole genome shotgun (WGS) entry which is preliminary data.</text>
</comment>
<dbReference type="PANTHER" id="PTHR46796">
    <property type="entry name" value="HTH-TYPE TRANSCRIPTIONAL ACTIVATOR RHAS-RELATED"/>
    <property type="match status" value="1"/>
</dbReference>
<evidence type="ECO:0000256" key="1">
    <source>
        <dbReference type="ARBA" id="ARBA00023015"/>
    </source>
</evidence>
<dbReference type="Proteomes" id="UP000465360">
    <property type="component" value="Unassembled WGS sequence"/>
</dbReference>
<keyword evidence="1" id="KW-0805">Transcription regulation</keyword>
<name>A0A7I9YK86_MYCBU</name>
<dbReference type="SUPFAM" id="SSF46689">
    <property type="entry name" value="Homeodomain-like"/>
    <property type="match status" value="2"/>
</dbReference>
<evidence type="ECO:0000313" key="6">
    <source>
        <dbReference type="Proteomes" id="UP000465360"/>
    </source>
</evidence>
<keyword evidence="2" id="KW-0238">DNA-binding</keyword>
<proteinExistence type="predicted"/>
<dbReference type="GO" id="GO:0003700">
    <property type="term" value="F:DNA-binding transcription factor activity"/>
    <property type="evidence" value="ECO:0007669"/>
    <property type="project" value="InterPro"/>
</dbReference>
<dbReference type="GO" id="GO:0043565">
    <property type="term" value="F:sequence-specific DNA binding"/>
    <property type="evidence" value="ECO:0007669"/>
    <property type="project" value="InterPro"/>
</dbReference>
<dbReference type="Gene3D" id="1.10.10.60">
    <property type="entry name" value="Homeodomain-like"/>
    <property type="match status" value="1"/>
</dbReference>
<dbReference type="PANTHER" id="PTHR46796:SF6">
    <property type="entry name" value="ARAC SUBFAMILY"/>
    <property type="match status" value="1"/>
</dbReference>
<evidence type="ECO:0000313" key="5">
    <source>
        <dbReference type="EMBL" id="GFG89039.1"/>
    </source>
</evidence>
<dbReference type="InterPro" id="IPR050204">
    <property type="entry name" value="AraC_XylS_family_regulators"/>
</dbReference>
<dbReference type="PROSITE" id="PS01124">
    <property type="entry name" value="HTH_ARAC_FAMILY_2"/>
    <property type="match status" value="1"/>
</dbReference>
<dbReference type="InterPro" id="IPR009057">
    <property type="entry name" value="Homeodomain-like_sf"/>
</dbReference>
<dbReference type="InterPro" id="IPR018060">
    <property type="entry name" value="HTH_AraC"/>
</dbReference>
<evidence type="ECO:0000259" key="4">
    <source>
        <dbReference type="PROSITE" id="PS01124"/>
    </source>
</evidence>
<organism evidence="5 6">
    <name type="scientific">Mycobacterium bourgelatii</name>
    <dbReference type="NCBI Taxonomy" id="1273442"/>
    <lineage>
        <taxon>Bacteria</taxon>
        <taxon>Bacillati</taxon>
        <taxon>Actinomycetota</taxon>
        <taxon>Actinomycetes</taxon>
        <taxon>Mycobacteriales</taxon>
        <taxon>Mycobacteriaceae</taxon>
        <taxon>Mycobacterium</taxon>
    </lineage>
</organism>
<evidence type="ECO:0000256" key="3">
    <source>
        <dbReference type="ARBA" id="ARBA00023163"/>
    </source>
</evidence>
<reference evidence="5 6" key="1">
    <citation type="journal article" date="2019" name="Emerg. Microbes Infect.">
        <title>Comprehensive subspecies identification of 175 nontuberculous mycobacteria species based on 7547 genomic profiles.</title>
        <authorList>
            <person name="Matsumoto Y."/>
            <person name="Kinjo T."/>
            <person name="Motooka D."/>
            <person name="Nabeya D."/>
            <person name="Jung N."/>
            <person name="Uechi K."/>
            <person name="Horii T."/>
            <person name="Iida T."/>
            <person name="Fujita J."/>
            <person name="Nakamura S."/>
        </authorList>
    </citation>
    <scope>NUCLEOTIDE SEQUENCE [LARGE SCALE GENOMIC DNA]</scope>
    <source>
        <strain evidence="5 6">JCM 30725</strain>
    </source>
</reference>
<keyword evidence="6" id="KW-1185">Reference proteome</keyword>
<protein>
    <recommendedName>
        <fullName evidence="4">HTH araC/xylS-type domain-containing protein</fullName>
    </recommendedName>
</protein>
<dbReference type="EMBL" id="BLKZ01000001">
    <property type="protein sequence ID" value="GFG89039.1"/>
    <property type="molecule type" value="Genomic_DNA"/>
</dbReference>
<accession>A0A7I9YK86</accession>
<keyword evidence="3" id="KW-0804">Transcription</keyword>
<dbReference type="Pfam" id="PF12833">
    <property type="entry name" value="HTH_18"/>
    <property type="match status" value="1"/>
</dbReference>
<sequence length="321" mass="35523">MISRSFTESSCTHTAASAPENIAGAVGFAPHRRITSASHGVSAAIWRFRGERVYELRGPAREGIDLVSLALSGKHHHTYFGNGRKKWSRPHPAFHMNLVAAGEHPRGIFRSERPFSYLHVYLPHRLVERVAAQSGVMKAAGSVTLTDPMCSRDPFVENIARQIVREMSYPDAYSAMTIDLLAQHLVVRLIREHSSLSGSITRTERSVAGYRDWRLKRLVEYLEAHVSDDVGLNDLAELVGLSAARVATLFREGTGEPPHRWLMNRRVTKACELLGNPSLSIGEIAQQCGFASPQHLATVMRRLLATTPTEFRAGKLGADIV</sequence>
<gene>
    <name evidence="5" type="ORF">MBOU_10810</name>
</gene>